<evidence type="ECO:0000256" key="13">
    <source>
        <dbReference type="RuleBase" id="RU000461"/>
    </source>
</evidence>
<organism evidence="14 15">
    <name type="scientific">Urochloa decumbens</name>
    <dbReference type="NCBI Taxonomy" id="240449"/>
    <lineage>
        <taxon>Eukaryota</taxon>
        <taxon>Viridiplantae</taxon>
        <taxon>Streptophyta</taxon>
        <taxon>Embryophyta</taxon>
        <taxon>Tracheophyta</taxon>
        <taxon>Spermatophyta</taxon>
        <taxon>Magnoliopsida</taxon>
        <taxon>Liliopsida</taxon>
        <taxon>Poales</taxon>
        <taxon>Poaceae</taxon>
        <taxon>PACMAD clade</taxon>
        <taxon>Panicoideae</taxon>
        <taxon>Panicodae</taxon>
        <taxon>Paniceae</taxon>
        <taxon>Melinidinae</taxon>
        <taxon>Urochloa</taxon>
    </lineage>
</organism>
<evidence type="ECO:0000256" key="11">
    <source>
        <dbReference type="ARBA" id="ARBA00023136"/>
    </source>
</evidence>
<accession>A0ABC9DI42</accession>
<keyword evidence="10 13" id="KW-0503">Monooxygenase</keyword>
<keyword evidence="9 12" id="KW-0408">Iron</keyword>
<dbReference type="SUPFAM" id="SSF48264">
    <property type="entry name" value="Cytochrome P450"/>
    <property type="match status" value="1"/>
</dbReference>
<evidence type="ECO:0000256" key="10">
    <source>
        <dbReference type="ARBA" id="ARBA00023033"/>
    </source>
</evidence>
<dbReference type="GO" id="GO:0046872">
    <property type="term" value="F:metal ion binding"/>
    <property type="evidence" value="ECO:0007669"/>
    <property type="project" value="UniProtKB-KW"/>
</dbReference>
<dbReference type="InterPro" id="IPR002401">
    <property type="entry name" value="Cyt_P450_E_grp-I"/>
</dbReference>
<evidence type="ECO:0000313" key="15">
    <source>
        <dbReference type="Proteomes" id="UP001497457"/>
    </source>
</evidence>
<evidence type="ECO:0000256" key="7">
    <source>
        <dbReference type="ARBA" id="ARBA00022989"/>
    </source>
</evidence>
<dbReference type="Gene3D" id="1.10.630.10">
    <property type="entry name" value="Cytochrome P450"/>
    <property type="match status" value="1"/>
</dbReference>
<keyword evidence="4 12" id="KW-0349">Heme</keyword>
<keyword evidence="8 13" id="KW-0560">Oxidoreductase</keyword>
<evidence type="ECO:0000256" key="3">
    <source>
        <dbReference type="ARBA" id="ARBA00010617"/>
    </source>
</evidence>
<proteinExistence type="inferred from homology"/>
<evidence type="ECO:0008006" key="16">
    <source>
        <dbReference type="Google" id="ProtNLM"/>
    </source>
</evidence>
<dbReference type="CDD" id="cd11043">
    <property type="entry name" value="CYP90-like"/>
    <property type="match status" value="1"/>
</dbReference>
<dbReference type="PRINTS" id="PR00463">
    <property type="entry name" value="EP450I"/>
</dbReference>
<comment type="subcellular location">
    <subcellularLocation>
        <location evidence="2">Membrane</location>
    </subcellularLocation>
</comment>
<feature type="binding site" description="axial binding residue" evidence="12">
    <location>
        <position position="427"/>
    </location>
    <ligand>
        <name>heme</name>
        <dbReference type="ChEBI" id="CHEBI:30413"/>
    </ligand>
    <ligandPart>
        <name>Fe</name>
        <dbReference type="ChEBI" id="CHEBI:18248"/>
    </ligandPart>
</feature>
<dbReference type="Pfam" id="PF00067">
    <property type="entry name" value="p450"/>
    <property type="match status" value="1"/>
</dbReference>
<dbReference type="GO" id="GO:0004497">
    <property type="term" value="F:monooxygenase activity"/>
    <property type="evidence" value="ECO:0007669"/>
    <property type="project" value="UniProtKB-KW"/>
</dbReference>
<dbReference type="GO" id="GO:0016020">
    <property type="term" value="C:membrane"/>
    <property type="evidence" value="ECO:0007669"/>
    <property type="project" value="UniProtKB-SubCell"/>
</dbReference>
<dbReference type="InterPro" id="IPR017972">
    <property type="entry name" value="Cyt_P450_CS"/>
</dbReference>
<comment type="cofactor">
    <cofactor evidence="1 12">
        <name>heme</name>
        <dbReference type="ChEBI" id="CHEBI:30413"/>
    </cofactor>
</comment>
<keyword evidence="5" id="KW-0812">Transmembrane</keyword>
<dbReference type="EMBL" id="OZ075143">
    <property type="protein sequence ID" value="CAL5039087.1"/>
    <property type="molecule type" value="Genomic_DNA"/>
</dbReference>
<comment type="similarity">
    <text evidence="3 13">Belongs to the cytochrome P450 family.</text>
</comment>
<evidence type="ECO:0000256" key="4">
    <source>
        <dbReference type="ARBA" id="ARBA00022617"/>
    </source>
</evidence>
<evidence type="ECO:0000256" key="2">
    <source>
        <dbReference type="ARBA" id="ARBA00004370"/>
    </source>
</evidence>
<dbReference type="FunFam" id="1.10.630.10:FF:000020">
    <property type="entry name" value="Cytochrome P450 family protein"/>
    <property type="match status" value="1"/>
</dbReference>
<dbReference type="PANTHER" id="PTHR24286:SF206">
    <property type="entry name" value="CYTOCHROME P450"/>
    <property type="match status" value="1"/>
</dbReference>
<reference evidence="14 15" key="2">
    <citation type="submission" date="2024-10" db="EMBL/GenBank/DDBJ databases">
        <authorList>
            <person name="Ryan C."/>
        </authorList>
    </citation>
    <scope>NUCLEOTIDE SEQUENCE [LARGE SCALE GENOMIC DNA]</scope>
</reference>
<dbReference type="PANTHER" id="PTHR24286">
    <property type="entry name" value="CYTOCHROME P450 26"/>
    <property type="match status" value="1"/>
</dbReference>
<dbReference type="InterPro" id="IPR036396">
    <property type="entry name" value="Cyt_P450_sf"/>
</dbReference>
<evidence type="ECO:0000256" key="12">
    <source>
        <dbReference type="PIRSR" id="PIRSR602401-1"/>
    </source>
</evidence>
<keyword evidence="6 12" id="KW-0479">Metal-binding</keyword>
<evidence type="ECO:0000256" key="8">
    <source>
        <dbReference type="ARBA" id="ARBA00023002"/>
    </source>
</evidence>
<evidence type="ECO:0000256" key="1">
    <source>
        <dbReference type="ARBA" id="ARBA00001971"/>
    </source>
</evidence>
<dbReference type="AlphaFoldDB" id="A0ABC9DI42"/>
<name>A0ABC9DI42_9POAL</name>
<protein>
    <recommendedName>
        <fullName evidence="16">Cytochrome P450</fullName>
    </recommendedName>
</protein>
<keyword evidence="15" id="KW-1185">Reference proteome</keyword>
<evidence type="ECO:0000313" key="14">
    <source>
        <dbReference type="EMBL" id="CAL5039087.1"/>
    </source>
</evidence>
<dbReference type="InterPro" id="IPR001128">
    <property type="entry name" value="Cyt_P450"/>
</dbReference>
<sequence>MEILLLVPCACLCAVTLMMGWLVHWAYKWINPPCNGTLPPGSMGLPIIGETMQFFKMSASLDVPNFYKQRIQRYGPIFKTNLVGQPMVVCADPEVNRFIFQQEGKLFRSWYPETANIIIGEKTIDEFSGPSQKFVRNFMSRLFGLEYLKQDLIPELEKDIRDCFAEWAAKPSIDVHDCTPDVIFLLVAKKMIGLHPSESRELRKNYSSFLEGLISFPIYLPGTTFYRCMQGKNNMMNLMSNLLRKRLSTPKEKHGDLLDLMVEELQSENPTIDEKFATDALSALLFTSFVTLSPNLTLAFKFLSDNPAVLDALKEEHDAILMHRKDASSGFRWEEYKSLTFTTLVINELTRMSNATPGIFRKTLTDVQVNGYTIPAGWMVMMSPMAVHLNPAFFEDPLDFNPWRWLDESKRNAQKNFVPFGLGIRACPAAEFSKLFMALFLHVLVTKYRWTKIKGGEVSRKAVIMFPQGYQIQLLPRA</sequence>
<dbReference type="PROSITE" id="PS00086">
    <property type="entry name" value="CYTOCHROME_P450"/>
    <property type="match status" value="1"/>
</dbReference>
<reference evidence="15" key="1">
    <citation type="submission" date="2024-06" db="EMBL/GenBank/DDBJ databases">
        <authorList>
            <person name="Ryan C."/>
        </authorList>
    </citation>
    <scope>NUCLEOTIDE SEQUENCE [LARGE SCALE GENOMIC DNA]</scope>
</reference>
<keyword evidence="11" id="KW-0472">Membrane</keyword>
<evidence type="ECO:0000256" key="5">
    <source>
        <dbReference type="ARBA" id="ARBA00022692"/>
    </source>
</evidence>
<dbReference type="Proteomes" id="UP001497457">
    <property type="component" value="Chromosome 33rd"/>
</dbReference>
<keyword evidence="7" id="KW-1133">Transmembrane helix</keyword>
<evidence type="ECO:0000256" key="9">
    <source>
        <dbReference type="ARBA" id="ARBA00023004"/>
    </source>
</evidence>
<evidence type="ECO:0000256" key="6">
    <source>
        <dbReference type="ARBA" id="ARBA00022723"/>
    </source>
</evidence>
<gene>
    <name evidence="14" type="ORF">URODEC1_LOCUS85345</name>
</gene>